<accession>A0ABV0V113</accession>
<reference evidence="2 3" key="1">
    <citation type="submission" date="2021-06" db="EMBL/GenBank/DDBJ databases">
        <authorList>
            <person name="Palmer J.M."/>
        </authorList>
    </citation>
    <scope>NUCLEOTIDE SEQUENCE [LARGE SCALE GENOMIC DNA]</scope>
    <source>
        <strain evidence="3">if_2019</strain>
        <tissue evidence="2">Muscle</tissue>
    </source>
</reference>
<evidence type="ECO:0000313" key="2">
    <source>
        <dbReference type="EMBL" id="MEQ2250176.1"/>
    </source>
</evidence>
<sequence>STKMDEDTQLQVAESFSQKEQEQEQRCRQGDDSLLQKALDESRRESQSGTHEGAVGCRYVAPGEHSGAKGLAQGPRVATCGIRTQPLVFPPELKAPALTTRPPLPQWWPN</sequence>
<dbReference type="EMBL" id="JAHRIQ010089031">
    <property type="protein sequence ID" value="MEQ2250176.1"/>
    <property type="molecule type" value="Genomic_DNA"/>
</dbReference>
<gene>
    <name evidence="2" type="ORF">ILYODFUR_037090</name>
</gene>
<dbReference type="Proteomes" id="UP001482620">
    <property type="component" value="Unassembled WGS sequence"/>
</dbReference>
<organism evidence="2 3">
    <name type="scientific">Ilyodon furcidens</name>
    <name type="common">goldbreast splitfin</name>
    <dbReference type="NCBI Taxonomy" id="33524"/>
    <lineage>
        <taxon>Eukaryota</taxon>
        <taxon>Metazoa</taxon>
        <taxon>Chordata</taxon>
        <taxon>Craniata</taxon>
        <taxon>Vertebrata</taxon>
        <taxon>Euteleostomi</taxon>
        <taxon>Actinopterygii</taxon>
        <taxon>Neopterygii</taxon>
        <taxon>Teleostei</taxon>
        <taxon>Neoteleostei</taxon>
        <taxon>Acanthomorphata</taxon>
        <taxon>Ovalentaria</taxon>
        <taxon>Atherinomorphae</taxon>
        <taxon>Cyprinodontiformes</taxon>
        <taxon>Goodeidae</taxon>
        <taxon>Ilyodon</taxon>
    </lineage>
</organism>
<feature type="non-terminal residue" evidence="2">
    <location>
        <position position="1"/>
    </location>
</feature>
<feature type="compositionally biased region" description="Basic and acidic residues" evidence="1">
    <location>
        <begin position="17"/>
        <end position="31"/>
    </location>
</feature>
<name>A0ABV0V113_9TELE</name>
<protein>
    <submittedName>
        <fullName evidence="2">Uncharacterized protein</fullName>
    </submittedName>
</protein>
<evidence type="ECO:0000313" key="3">
    <source>
        <dbReference type="Proteomes" id="UP001482620"/>
    </source>
</evidence>
<comment type="caution">
    <text evidence="2">The sequence shown here is derived from an EMBL/GenBank/DDBJ whole genome shotgun (WGS) entry which is preliminary data.</text>
</comment>
<keyword evidence="3" id="KW-1185">Reference proteome</keyword>
<evidence type="ECO:0000256" key="1">
    <source>
        <dbReference type="SAM" id="MobiDB-lite"/>
    </source>
</evidence>
<feature type="region of interest" description="Disordered" evidence="1">
    <location>
        <begin position="1"/>
        <end position="33"/>
    </location>
</feature>
<proteinExistence type="predicted"/>